<feature type="region of interest" description="Disordered" evidence="1">
    <location>
        <begin position="27"/>
        <end position="57"/>
    </location>
</feature>
<organism evidence="2 3">
    <name type="scientific">Dendrosporobacter quercicolus</name>
    <dbReference type="NCBI Taxonomy" id="146817"/>
    <lineage>
        <taxon>Bacteria</taxon>
        <taxon>Bacillati</taxon>
        <taxon>Bacillota</taxon>
        <taxon>Negativicutes</taxon>
        <taxon>Selenomonadales</taxon>
        <taxon>Sporomusaceae</taxon>
        <taxon>Dendrosporobacter</taxon>
    </lineage>
</organism>
<accession>A0A1G9XDW2</accession>
<dbReference type="RefSeq" id="WP_092074435.1">
    <property type="nucleotide sequence ID" value="NZ_FNHB01000009.1"/>
</dbReference>
<protein>
    <recommendedName>
        <fullName evidence="4">Lipoprotein</fullName>
    </recommendedName>
</protein>
<proteinExistence type="predicted"/>
<gene>
    <name evidence="2" type="ORF">SAMN04488502_10967</name>
</gene>
<dbReference type="PROSITE" id="PS51257">
    <property type="entry name" value="PROKAR_LIPOPROTEIN"/>
    <property type="match status" value="1"/>
</dbReference>
<dbReference type="Proteomes" id="UP000214880">
    <property type="component" value="Unassembled WGS sequence"/>
</dbReference>
<dbReference type="EMBL" id="FNHB01000009">
    <property type="protein sequence ID" value="SDM94877.1"/>
    <property type="molecule type" value="Genomic_DNA"/>
</dbReference>
<feature type="compositionally biased region" description="Basic and acidic residues" evidence="1">
    <location>
        <begin position="41"/>
        <end position="57"/>
    </location>
</feature>
<dbReference type="STRING" id="146817.SAMN04488502_10967"/>
<dbReference type="AlphaFoldDB" id="A0A1G9XDW2"/>
<sequence length="152" mass="15934">MNKTKTGLGILAIGAVMLLAAGCGSGEKTAAPAPAGQHTASGHEAHSASMPKEDPLPFMKDMDKALQEVVAQLKAGKTMDAQSSAARLTGAVNKVLPHMMEEGLKEQLRQAAAEIKNSVNAGRTDLNGLEDKAKAFQSIMQETTTHLQSMSH</sequence>
<evidence type="ECO:0000313" key="2">
    <source>
        <dbReference type="EMBL" id="SDM94877.1"/>
    </source>
</evidence>
<evidence type="ECO:0000256" key="1">
    <source>
        <dbReference type="SAM" id="MobiDB-lite"/>
    </source>
</evidence>
<reference evidence="2 3" key="1">
    <citation type="submission" date="2016-10" db="EMBL/GenBank/DDBJ databases">
        <authorList>
            <person name="de Groot N.N."/>
        </authorList>
    </citation>
    <scope>NUCLEOTIDE SEQUENCE [LARGE SCALE GENOMIC DNA]</scope>
    <source>
        <strain evidence="2 3">DSM 1736</strain>
    </source>
</reference>
<evidence type="ECO:0008006" key="4">
    <source>
        <dbReference type="Google" id="ProtNLM"/>
    </source>
</evidence>
<evidence type="ECO:0000313" key="3">
    <source>
        <dbReference type="Proteomes" id="UP000214880"/>
    </source>
</evidence>
<name>A0A1G9XDW2_9FIRM</name>
<dbReference type="OrthoDB" id="1683121at2"/>
<keyword evidence="3" id="KW-1185">Reference proteome</keyword>